<proteinExistence type="predicted"/>
<reference evidence="2 3" key="1">
    <citation type="submission" date="2020-07" db="EMBL/GenBank/DDBJ databases">
        <title>Electron transfer.</title>
        <authorList>
            <person name="Huang L."/>
            <person name="Liu X."/>
            <person name="Zhou S."/>
        </authorList>
    </citation>
    <scope>NUCLEOTIDE SEQUENCE [LARGE SCALE GENOMIC DNA]</scope>
    <source>
        <strain evidence="2 3">Lx1</strain>
    </source>
</reference>
<dbReference type="EMBL" id="CP059378">
    <property type="protein sequence ID" value="QLY81906.1"/>
    <property type="molecule type" value="Genomic_DNA"/>
</dbReference>
<protein>
    <submittedName>
        <fullName evidence="2">Helix-turn-helix transcriptional regulator</fullName>
    </submittedName>
</protein>
<dbReference type="KEGG" id="cint:HZF06_10070"/>
<dbReference type="Gene3D" id="1.10.260.40">
    <property type="entry name" value="lambda repressor-like DNA-binding domains"/>
    <property type="match status" value="1"/>
</dbReference>
<gene>
    <name evidence="2" type="ORF">HZF06_10070</name>
</gene>
<dbReference type="AlphaFoldDB" id="A0A7D6VTB7"/>
<dbReference type="SMART" id="SM00530">
    <property type="entry name" value="HTH_XRE"/>
    <property type="match status" value="1"/>
</dbReference>
<dbReference type="InterPro" id="IPR010982">
    <property type="entry name" value="Lambda_DNA-bd_dom_sf"/>
</dbReference>
<dbReference type="PROSITE" id="PS50943">
    <property type="entry name" value="HTH_CROC1"/>
    <property type="match status" value="1"/>
</dbReference>
<evidence type="ECO:0000259" key="1">
    <source>
        <dbReference type="PROSITE" id="PS50943"/>
    </source>
</evidence>
<dbReference type="GO" id="GO:0003677">
    <property type="term" value="F:DNA binding"/>
    <property type="evidence" value="ECO:0007669"/>
    <property type="project" value="InterPro"/>
</dbReference>
<feature type="domain" description="HTH cro/C1-type" evidence="1">
    <location>
        <begin position="17"/>
        <end position="71"/>
    </location>
</feature>
<dbReference type="InterPro" id="IPR001387">
    <property type="entry name" value="Cro/C1-type_HTH"/>
</dbReference>
<evidence type="ECO:0000313" key="3">
    <source>
        <dbReference type="Proteomes" id="UP000512286"/>
    </source>
</evidence>
<accession>A0A7D6VTB7</accession>
<dbReference type="Proteomes" id="UP000512286">
    <property type="component" value="Chromosome"/>
</dbReference>
<sequence length="153" mass="17088">MTRGIKGMNETCVNYYKTCRENAGLTQAKASELLGVSERSISDYENNKTKVPDEIVDRMAMAYNTPLLAWWHIKNSSVLGKYLPEIITPQTNVDMAFQTILAQDELDPAVTSLKKIMSDGIISEDERLEFHSSINIINNVAGKLISVVTFAKD</sequence>
<dbReference type="SUPFAM" id="SSF47413">
    <property type="entry name" value="lambda repressor-like DNA-binding domains"/>
    <property type="match status" value="1"/>
</dbReference>
<dbReference type="CDD" id="cd00093">
    <property type="entry name" value="HTH_XRE"/>
    <property type="match status" value="1"/>
</dbReference>
<dbReference type="RefSeq" id="WP_181603404.1">
    <property type="nucleotide sequence ID" value="NZ_CP059378.1"/>
</dbReference>
<dbReference type="Pfam" id="PF01381">
    <property type="entry name" value="HTH_3"/>
    <property type="match status" value="1"/>
</dbReference>
<evidence type="ECO:0000313" key="2">
    <source>
        <dbReference type="EMBL" id="QLY81906.1"/>
    </source>
</evidence>
<organism evidence="2 3">
    <name type="scientific">Clostridium intestinale</name>
    <dbReference type="NCBI Taxonomy" id="36845"/>
    <lineage>
        <taxon>Bacteria</taxon>
        <taxon>Bacillati</taxon>
        <taxon>Bacillota</taxon>
        <taxon>Clostridia</taxon>
        <taxon>Eubacteriales</taxon>
        <taxon>Clostridiaceae</taxon>
        <taxon>Clostridium</taxon>
    </lineage>
</organism>
<name>A0A7D6VTB7_9CLOT</name>